<keyword evidence="2 5" id="KW-0812">Transmembrane</keyword>
<evidence type="ECO:0000313" key="6">
    <source>
        <dbReference type="EMBL" id="KAK5096459.1"/>
    </source>
</evidence>
<proteinExistence type="predicted"/>
<feature type="transmembrane region" description="Helical" evidence="5">
    <location>
        <begin position="452"/>
        <end position="473"/>
    </location>
</feature>
<feature type="transmembrane region" description="Helical" evidence="5">
    <location>
        <begin position="87"/>
        <end position="109"/>
    </location>
</feature>
<evidence type="ECO:0000256" key="3">
    <source>
        <dbReference type="ARBA" id="ARBA00022989"/>
    </source>
</evidence>
<name>A0ABR0KHM4_9EURO</name>
<accession>A0ABR0KHM4</accession>
<evidence type="ECO:0000256" key="4">
    <source>
        <dbReference type="ARBA" id="ARBA00023136"/>
    </source>
</evidence>
<keyword evidence="4 5" id="KW-0472">Membrane</keyword>
<dbReference type="EMBL" id="JAVRRG010000022">
    <property type="protein sequence ID" value="KAK5096459.1"/>
    <property type="molecule type" value="Genomic_DNA"/>
</dbReference>
<feature type="transmembrane region" description="Helical" evidence="5">
    <location>
        <begin position="310"/>
        <end position="329"/>
    </location>
</feature>
<keyword evidence="3 5" id="KW-1133">Transmembrane helix</keyword>
<comment type="caution">
    <text evidence="6">The sequence shown here is derived from an EMBL/GenBank/DDBJ whole genome shotgun (WGS) entry which is preliminary data.</text>
</comment>
<dbReference type="PANTHER" id="PTHR23502:SF76">
    <property type="entry name" value="POLYAMINE TRANSPORT PROTEIN"/>
    <property type="match status" value="1"/>
</dbReference>
<feature type="transmembrane region" description="Helical" evidence="5">
    <location>
        <begin position="386"/>
        <end position="407"/>
    </location>
</feature>
<protein>
    <submittedName>
        <fullName evidence="6">Uncharacterized protein</fullName>
    </submittedName>
</protein>
<feature type="transmembrane region" description="Helical" evidence="5">
    <location>
        <begin position="270"/>
        <end position="298"/>
    </location>
</feature>
<reference evidence="6 7" key="1">
    <citation type="submission" date="2023-08" db="EMBL/GenBank/DDBJ databases">
        <title>Black Yeasts Isolated from many extreme environments.</title>
        <authorList>
            <person name="Coleine C."/>
            <person name="Stajich J.E."/>
            <person name="Selbmann L."/>
        </authorList>
    </citation>
    <scope>NUCLEOTIDE SEQUENCE [LARGE SCALE GENOMIC DNA]</scope>
    <source>
        <strain evidence="6 7">CCFEE 5885</strain>
    </source>
</reference>
<dbReference type="SUPFAM" id="SSF103473">
    <property type="entry name" value="MFS general substrate transporter"/>
    <property type="match status" value="1"/>
</dbReference>
<feature type="transmembrane region" description="Helical" evidence="5">
    <location>
        <begin position="208"/>
        <end position="231"/>
    </location>
</feature>
<comment type="subcellular location">
    <subcellularLocation>
        <location evidence="1">Membrane</location>
        <topology evidence="1">Multi-pass membrane protein</topology>
    </subcellularLocation>
</comment>
<evidence type="ECO:0000256" key="5">
    <source>
        <dbReference type="SAM" id="Phobius"/>
    </source>
</evidence>
<evidence type="ECO:0000313" key="7">
    <source>
        <dbReference type="Proteomes" id="UP001345013"/>
    </source>
</evidence>
<gene>
    <name evidence="6" type="ORF">LTR24_002523</name>
</gene>
<feature type="transmembrane region" description="Helical" evidence="5">
    <location>
        <begin position="485"/>
        <end position="506"/>
    </location>
</feature>
<feature type="transmembrane region" description="Helical" evidence="5">
    <location>
        <begin position="54"/>
        <end position="75"/>
    </location>
</feature>
<dbReference type="InterPro" id="IPR036259">
    <property type="entry name" value="MFS_trans_sf"/>
</dbReference>
<feature type="transmembrane region" description="Helical" evidence="5">
    <location>
        <begin position="121"/>
        <end position="143"/>
    </location>
</feature>
<organism evidence="6 7">
    <name type="scientific">Lithohypha guttulata</name>
    <dbReference type="NCBI Taxonomy" id="1690604"/>
    <lineage>
        <taxon>Eukaryota</taxon>
        <taxon>Fungi</taxon>
        <taxon>Dikarya</taxon>
        <taxon>Ascomycota</taxon>
        <taxon>Pezizomycotina</taxon>
        <taxon>Eurotiomycetes</taxon>
        <taxon>Chaetothyriomycetidae</taxon>
        <taxon>Chaetothyriales</taxon>
        <taxon>Trichomeriaceae</taxon>
        <taxon>Lithohypha</taxon>
    </lineage>
</organism>
<feature type="transmembrane region" description="Helical" evidence="5">
    <location>
        <begin position="237"/>
        <end position="258"/>
    </location>
</feature>
<evidence type="ECO:0000256" key="1">
    <source>
        <dbReference type="ARBA" id="ARBA00004141"/>
    </source>
</evidence>
<dbReference type="Proteomes" id="UP001345013">
    <property type="component" value="Unassembled WGS sequence"/>
</dbReference>
<keyword evidence="7" id="KW-1185">Reference proteome</keyword>
<sequence length="578" mass="63289">MTLNRTEANSKPPEIDLRRKSHVDVYHEGETFNVYDTCHHATIARHWPDSRKRFTAAVACINTGCIGLLIGIYAGEVPAIQYAIADFHHYSILGNVLLYIGLATSSIVFWPLPLLHGRKPYTIAALLLALVLQVPQGLAVAGYRNPNVPMWRCLLLVSRAISGFALGFSDMNHKAMLLDCFGASLQSQGDDPLDIYDARKHGGGMGMWLGVVSWSTVGPISVGFLVGAAVISHGASVSWGFWTSLCILLVVLLLNVFTPEVRRAAFRRTVAEMIGFLVLSLYAGWVYAQYILVLMLIGALTSKDYRYTPGYVGLCALAPALGAMLAAPFQRASYYSRSRTTAPRTDSSTMTRRVKWSSHFVRRLLFMILLPVSAGAYAGSSLGPPLLVTAPCAMAALVGFFTTMATAECYGLIMETFDTTDLQPGMTGRPLRGSADVQTVNQRTNFSCYPRVSAGFAITHAISYILAACARALCGRIDRREGTVWATTGVAIISMGLTALLTLVLVKWRKVQMIPDGPTDFEHIRRASTSWRPVNVGRGSGKFRRLSILEMGRLTRYSEIRQRNRVEGSLTGGLRSED</sequence>
<evidence type="ECO:0000256" key="2">
    <source>
        <dbReference type="ARBA" id="ARBA00022692"/>
    </source>
</evidence>
<feature type="transmembrane region" description="Helical" evidence="5">
    <location>
        <begin position="360"/>
        <end position="380"/>
    </location>
</feature>
<feature type="transmembrane region" description="Helical" evidence="5">
    <location>
        <begin position="149"/>
        <end position="168"/>
    </location>
</feature>
<dbReference type="PANTHER" id="PTHR23502">
    <property type="entry name" value="MAJOR FACILITATOR SUPERFAMILY"/>
    <property type="match status" value="1"/>
</dbReference>